<sequence>MLKYKHVLRLPLLTATMMLSNVPLRTDGTDDALSPTKGDYDPKISPDGSLITSYRRLAGTPGLFGDYDIWVGRFSDAAQSAASSLTFLDVNPATTHLFPRWNQAGDKLAVWSADSNNSTDPIDIIVFDLNIQISPFSVSVASKTNITSNGGWIETRPSWNTDPAKPDTLIYSASR</sequence>
<dbReference type="EMBL" id="UOFK01000117">
    <property type="protein sequence ID" value="VAW77396.1"/>
    <property type="molecule type" value="Genomic_DNA"/>
</dbReference>
<protein>
    <submittedName>
        <fullName evidence="1">Uncharacterized protein</fullName>
    </submittedName>
</protein>
<dbReference type="InterPro" id="IPR011042">
    <property type="entry name" value="6-blade_b-propeller_TolB-like"/>
</dbReference>
<dbReference type="Gene3D" id="2.120.10.30">
    <property type="entry name" value="TolB, C-terminal domain"/>
    <property type="match status" value="1"/>
</dbReference>
<reference evidence="1" key="1">
    <citation type="submission" date="2018-06" db="EMBL/GenBank/DDBJ databases">
        <authorList>
            <person name="Zhirakovskaya E."/>
        </authorList>
    </citation>
    <scope>NUCLEOTIDE SEQUENCE</scope>
</reference>
<name>A0A3B0Z9N9_9ZZZZ</name>
<organism evidence="1">
    <name type="scientific">hydrothermal vent metagenome</name>
    <dbReference type="NCBI Taxonomy" id="652676"/>
    <lineage>
        <taxon>unclassified sequences</taxon>
        <taxon>metagenomes</taxon>
        <taxon>ecological metagenomes</taxon>
    </lineage>
</organism>
<proteinExistence type="predicted"/>
<gene>
    <name evidence="1" type="ORF">MNBD_GAMMA13-497</name>
</gene>
<dbReference type="AlphaFoldDB" id="A0A3B0Z9N9"/>
<evidence type="ECO:0000313" key="1">
    <source>
        <dbReference type="EMBL" id="VAW77396.1"/>
    </source>
</evidence>
<accession>A0A3B0Z9N9</accession>